<name>H6X4J7_9CAUD</name>
<accession>H6X4J7</accession>
<dbReference type="EMBL" id="JQ513383">
    <property type="protein sequence ID" value="AFA44663.1"/>
    <property type="molecule type" value="Genomic_DNA"/>
</dbReference>
<organism evidence="1 2">
    <name type="scientific">Klebsiella phage vB_KleM_RaK2</name>
    <dbReference type="NCBI Taxonomy" id="1147094"/>
    <lineage>
        <taxon>Viruses</taxon>
        <taxon>Duplodnaviria</taxon>
        <taxon>Heunggongvirae</taxon>
        <taxon>Uroviricota</taxon>
        <taxon>Caudoviricetes</taxon>
        <taxon>Alcyoneusvirus</taxon>
        <taxon>Alcyoneusvirus RaK2</taxon>
    </lineage>
</organism>
<dbReference type="KEGG" id="vg:14012978"/>
<gene>
    <name evidence="1" type="ORF">RaK2_00390</name>
</gene>
<dbReference type="Proteomes" id="UP000007524">
    <property type="component" value="Segment"/>
</dbReference>
<protein>
    <submittedName>
        <fullName evidence="1">Uncharacterized protein</fullName>
    </submittedName>
</protein>
<evidence type="ECO:0000313" key="1">
    <source>
        <dbReference type="EMBL" id="AFA44663.1"/>
    </source>
</evidence>
<proteinExistence type="predicted"/>
<sequence>MKTLTIPQWSNLYDYYHEKYKTNCKSSKDVIRCIEVTLIASLGTDKQTYCVEQYVAMLIDYTKEFQH</sequence>
<evidence type="ECO:0000313" key="2">
    <source>
        <dbReference type="Proteomes" id="UP000007524"/>
    </source>
</evidence>
<keyword evidence="2" id="KW-1185">Reference proteome</keyword>
<dbReference type="RefSeq" id="YP_007007545.1">
    <property type="nucleotide sequence ID" value="NC_019526.1"/>
</dbReference>
<reference evidence="1 2" key="1">
    <citation type="journal article" date="2012" name="J. Virol.">
        <title>Genome of Klebsiella sp.-Infecting Bacteriophage vB_KleM_RaK2.</title>
        <authorList>
            <person name="Simoliunas E."/>
            <person name="Kaliniene L."/>
            <person name="Truncaite L."/>
            <person name="Klausa V."/>
            <person name="Zajanckauskaite A."/>
            <person name="Meskys R."/>
        </authorList>
    </citation>
    <scope>NUCLEOTIDE SEQUENCE [LARGE SCALE GENOMIC DNA]</scope>
</reference>
<dbReference type="GeneID" id="14012978"/>